<dbReference type="AlphaFoldDB" id="A0A151TYG7"/>
<dbReference type="EMBL" id="CM003604">
    <property type="protein sequence ID" value="KYP72109.1"/>
    <property type="molecule type" value="Genomic_DNA"/>
</dbReference>
<keyword evidence="2" id="KW-1185">Reference proteome</keyword>
<name>A0A151TYG7_CAJCA</name>
<protein>
    <recommendedName>
        <fullName evidence="3">Retrotransposon gag domain-containing protein</fullName>
    </recommendedName>
</protein>
<dbReference type="Proteomes" id="UP000075243">
    <property type="component" value="Chromosome 2"/>
</dbReference>
<accession>A0A151TYG7</accession>
<sequence>DHHISMLIFYMKWDALSWFKWLHHYGQPITWEAFARALEIHFGCSSYDNHEFELLKLRQYSTVIEFQQRFV</sequence>
<evidence type="ECO:0008006" key="3">
    <source>
        <dbReference type="Google" id="ProtNLM"/>
    </source>
</evidence>
<reference evidence="1 2" key="1">
    <citation type="journal article" date="2012" name="Nat. Biotechnol.">
        <title>Draft genome sequence of pigeonpea (Cajanus cajan), an orphan legume crop of resource-poor farmers.</title>
        <authorList>
            <person name="Varshney R.K."/>
            <person name="Chen W."/>
            <person name="Li Y."/>
            <person name="Bharti A.K."/>
            <person name="Saxena R.K."/>
            <person name="Schlueter J.A."/>
            <person name="Donoghue M.T."/>
            <person name="Azam S."/>
            <person name="Fan G."/>
            <person name="Whaley A.M."/>
            <person name="Farmer A.D."/>
            <person name="Sheridan J."/>
            <person name="Iwata A."/>
            <person name="Tuteja R."/>
            <person name="Penmetsa R.V."/>
            <person name="Wu W."/>
            <person name="Upadhyaya H.D."/>
            <person name="Yang S.P."/>
            <person name="Shah T."/>
            <person name="Saxena K.B."/>
            <person name="Michael T."/>
            <person name="McCombie W.R."/>
            <person name="Yang B."/>
            <person name="Zhang G."/>
            <person name="Yang H."/>
            <person name="Wang J."/>
            <person name="Spillane C."/>
            <person name="Cook D.R."/>
            <person name="May G.D."/>
            <person name="Xu X."/>
            <person name="Jackson S.A."/>
        </authorList>
    </citation>
    <scope>NUCLEOTIDE SEQUENCE [LARGE SCALE GENOMIC DNA]</scope>
    <source>
        <strain evidence="2">cv. Asha</strain>
    </source>
</reference>
<dbReference type="Gramene" id="C.cajan_04575.t">
    <property type="protein sequence ID" value="C.cajan_04575.t.cds1"/>
    <property type="gene ID" value="C.cajan_04575"/>
</dbReference>
<evidence type="ECO:0000313" key="2">
    <source>
        <dbReference type="Proteomes" id="UP000075243"/>
    </source>
</evidence>
<evidence type="ECO:0000313" key="1">
    <source>
        <dbReference type="EMBL" id="KYP72109.1"/>
    </source>
</evidence>
<feature type="non-terminal residue" evidence="1">
    <location>
        <position position="1"/>
    </location>
</feature>
<gene>
    <name evidence="1" type="ORF">KK1_004690</name>
</gene>
<organism evidence="1 2">
    <name type="scientific">Cajanus cajan</name>
    <name type="common">Pigeon pea</name>
    <name type="synonym">Cajanus indicus</name>
    <dbReference type="NCBI Taxonomy" id="3821"/>
    <lineage>
        <taxon>Eukaryota</taxon>
        <taxon>Viridiplantae</taxon>
        <taxon>Streptophyta</taxon>
        <taxon>Embryophyta</taxon>
        <taxon>Tracheophyta</taxon>
        <taxon>Spermatophyta</taxon>
        <taxon>Magnoliopsida</taxon>
        <taxon>eudicotyledons</taxon>
        <taxon>Gunneridae</taxon>
        <taxon>Pentapetalae</taxon>
        <taxon>rosids</taxon>
        <taxon>fabids</taxon>
        <taxon>Fabales</taxon>
        <taxon>Fabaceae</taxon>
        <taxon>Papilionoideae</taxon>
        <taxon>50 kb inversion clade</taxon>
        <taxon>NPAAA clade</taxon>
        <taxon>indigoferoid/millettioid clade</taxon>
        <taxon>Phaseoleae</taxon>
        <taxon>Cajanus</taxon>
    </lineage>
</organism>
<proteinExistence type="predicted"/>